<dbReference type="InterPro" id="IPR036291">
    <property type="entry name" value="NAD(P)-bd_dom_sf"/>
</dbReference>
<protein>
    <submittedName>
        <fullName evidence="4">dTDP-glucose 4,6-dehydratase</fullName>
    </submittedName>
</protein>
<dbReference type="PANTHER" id="PTHR43000">
    <property type="entry name" value="DTDP-D-GLUCOSE 4,6-DEHYDRATASE-RELATED"/>
    <property type="match status" value="1"/>
</dbReference>
<comment type="caution">
    <text evidence="4">The sequence shown here is derived from an EMBL/GenBank/DDBJ whole genome shotgun (WGS) entry which is preliminary data.</text>
</comment>
<evidence type="ECO:0000313" key="4">
    <source>
        <dbReference type="EMBL" id="EKV25902.1"/>
    </source>
</evidence>
<name>K9GLH6_9PROT</name>
<feature type="domain" description="NAD-dependent epimerase/dehydratase" evidence="3">
    <location>
        <begin position="6"/>
        <end position="250"/>
    </location>
</feature>
<dbReference type="Gene3D" id="3.40.50.720">
    <property type="entry name" value="NAD(P)-binding Rossmann-like Domain"/>
    <property type="match status" value="1"/>
</dbReference>
<dbReference type="STRING" id="1238182.C882_3387"/>
<dbReference type="Pfam" id="PF01370">
    <property type="entry name" value="Epimerase"/>
    <property type="match status" value="1"/>
</dbReference>
<dbReference type="OrthoDB" id="9801785at2"/>
<organism evidence="4 5">
    <name type="scientific">Caenispirillum salinarum AK4</name>
    <dbReference type="NCBI Taxonomy" id="1238182"/>
    <lineage>
        <taxon>Bacteria</taxon>
        <taxon>Pseudomonadati</taxon>
        <taxon>Pseudomonadota</taxon>
        <taxon>Alphaproteobacteria</taxon>
        <taxon>Rhodospirillales</taxon>
        <taxon>Novispirillaceae</taxon>
        <taxon>Caenispirillum</taxon>
    </lineage>
</organism>
<comment type="pathway">
    <text evidence="1">Bacterial outer membrane biogenesis; LPS O-antigen biosynthesis.</text>
</comment>
<dbReference type="RefSeq" id="WP_009543007.1">
    <property type="nucleotide sequence ID" value="NZ_ANHY01000049.1"/>
</dbReference>
<dbReference type="eggNOG" id="COG0451">
    <property type="taxonomic scope" value="Bacteria"/>
</dbReference>
<evidence type="ECO:0000256" key="1">
    <source>
        <dbReference type="ARBA" id="ARBA00005125"/>
    </source>
</evidence>
<evidence type="ECO:0000259" key="3">
    <source>
        <dbReference type="Pfam" id="PF01370"/>
    </source>
</evidence>
<dbReference type="PATRIC" id="fig|1238182.3.peg.4567"/>
<dbReference type="AlphaFoldDB" id="K9GLH6"/>
<dbReference type="InterPro" id="IPR001509">
    <property type="entry name" value="Epimerase_deHydtase"/>
</dbReference>
<reference evidence="4 5" key="1">
    <citation type="journal article" date="2013" name="Genome Announc.">
        <title>Draft Genome Sequence of an Alphaproteobacterium, Caenispirillum salinarum AK4(T), Isolated from a Solar Saltern.</title>
        <authorList>
            <person name="Khatri I."/>
            <person name="Singh A."/>
            <person name="Korpole S."/>
            <person name="Pinnaka A.K."/>
            <person name="Subramanian S."/>
        </authorList>
    </citation>
    <scope>NUCLEOTIDE SEQUENCE [LARGE SCALE GENOMIC DNA]</scope>
    <source>
        <strain evidence="4 5">AK4</strain>
    </source>
</reference>
<keyword evidence="5" id="KW-1185">Reference proteome</keyword>
<comment type="similarity">
    <text evidence="2">Belongs to the NAD(P)-dependent epimerase/dehydratase family.</text>
</comment>
<accession>K9GLH6</accession>
<dbReference type="SUPFAM" id="SSF51735">
    <property type="entry name" value="NAD(P)-binding Rossmann-fold domains"/>
    <property type="match status" value="1"/>
</dbReference>
<dbReference type="EMBL" id="ANHY01000049">
    <property type="protein sequence ID" value="EKV25902.1"/>
    <property type="molecule type" value="Genomic_DNA"/>
</dbReference>
<gene>
    <name evidence="4" type="ORF">C882_3387</name>
</gene>
<dbReference type="Proteomes" id="UP000009881">
    <property type="component" value="Unassembled WGS sequence"/>
</dbReference>
<evidence type="ECO:0000256" key="2">
    <source>
        <dbReference type="ARBA" id="ARBA00007637"/>
    </source>
</evidence>
<sequence length="327" mass="35222">MAKHYLVTGGTGFLGAALVKRLLADGHAVRVLDNNSRGAPRRLADVEGAYEMVVADVRDSDAVTAAAKGVDGILHLAAVNGTEFFYSKPELVLDVAVRGMLAVLDACRRNDIADMVVASSSEVYQTPPVVPTDESAPLSVPDVLNPRYSYGGGKIASELLAVNYGRTGFDRMTIFRPHNVYGPDMGWEHVLPQFALRAAKAVAEQPEGTIEFPILGDGCQTRAFVHIDDFTDGLAKVVERGEHQNIYHIGTPEETTIAECARLVVRSFGRDVVIQPSEAPAGETSRRCPDITKLKTLGYAPRISLEEGLPSLVEWYAANAHLAPKAA</sequence>
<proteinExistence type="inferred from homology"/>
<evidence type="ECO:0000313" key="5">
    <source>
        <dbReference type="Proteomes" id="UP000009881"/>
    </source>
</evidence>